<dbReference type="GeneID" id="27704264"/>
<gene>
    <name evidence="6" type="ORF">Z519_11336</name>
</gene>
<dbReference type="OrthoDB" id="2363873at2759"/>
<dbReference type="AlphaFoldDB" id="A0A0D2HBB9"/>
<feature type="compositionally biased region" description="Low complexity" evidence="5">
    <location>
        <begin position="533"/>
        <end position="589"/>
    </location>
</feature>
<sequence>MIPRLSPVPALPEPFGPHKVGTTEWEIPVSEIPSSSPIPERKITTIKFRLFYPTTPKAKSKTSVPWLPTPQREWNQAYATFLGAGPRVSSLISLIPFLINMTNIPAVAEAPLLPKEASSKYPLVIFSHGLGGNFNAYSAVCAALASFGIVCAAPEHRDGSAPISPIRSADGRKSTTIPYQRHPHAPTTKVLNARNAQLRIRLWELEQLFTVLTNFNNGETFSNYAAARSKSKAGASLKDALDLRPGRVTWAGHSFGACTTVQFVKSVYYHEFLPSLKGTEFENDLDWRPLYKPADNGELVRQITPESPVMLLDLWAMPLRAGLTKWLWEKPLPCYHRKTTDGENHPPTNVVAIISSEFYKYPELLNRMKATLSASPPEAMYTLEKREAARSAKPQQKSEPQLVATRGDKVPPDAQEPEITSRRGFDANRGVDLESDDGDELFITPFATPGDEFPLDKIMTNRRSGFEAWRGGGLEAQGIDIDMGREIDQDSMSEAVRQPLPDSEPEDDDGLFSGSIELDSQVDEEAEAEADSEIASASRSSTCSDVTTSSTVSPSDSTSSLSTPASSAQPSRTSSPSPTCDSVSSTTSVSNVKVNANTTSVNDDDPDKFNLSFSPFSLLPLDLPKFSVAPNPNTPSPLDPHLYLVPNTAHLSQSDFGVLFPNLTRYLMNAESPVEAIRLNVRAMLAVMRNVGLDIEGYRDDRIRKKQKVKVSPRRDGTEAAADADDDDRDDDDGIDPILTERCKEERFLRVDIY</sequence>
<dbReference type="VEuPathDB" id="FungiDB:Z519_11336"/>
<evidence type="ECO:0000256" key="4">
    <source>
        <dbReference type="ARBA" id="ARBA00023098"/>
    </source>
</evidence>
<dbReference type="PANTHER" id="PTHR10272:SF7">
    <property type="entry name" value="PHOSPHOLIPASE-RELATED"/>
    <property type="match status" value="1"/>
</dbReference>
<evidence type="ECO:0000313" key="6">
    <source>
        <dbReference type="EMBL" id="KIW88225.1"/>
    </source>
</evidence>
<evidence type="ECO:0000256" key="3">
    <source>
        <dbReference type="ARBA" id="ARBA00022963"/>
    </source>
</evidence>
<dbReference type="EC" id="3.1.1.47" evidence="1"/>
<dbReference type="PANTHER" id="PTHR10272">
    <property type="entry name" value="PLATELET-ACTIVATING FACTOR ACETYLHYDROLASE"/>
    <property type="match status" value="1"/>
</dbReference>
<keyword evidence="7" id="KW-1185">Reference proteome</keyword>
<dbReference type="EMBL" id="KN847000">
    <property type="protein sequence ID" value="KIW88225.1"/>
    <property type="molecule type" value="Genomic_DNA"/>
</dbReference>
<dbReference type="GO" id="GO:0003847">
    <property type="term" value="F:1-alkyl-2-acetylglycerophosphocholine esterase activity"/>
    <property type="evidence" value="ECO:0007669"/>
    <property type="project" value="UniProtKB-EC"/>
</dbReference>
<dbReference type="InterPro" id="IPR029058">
    <property type="entry name" value="AB_hydrolase_fold"/>
</dbReference>
<reference evidence="6" key="1">
    <citation type="submission" date="2015-01" db="EMBL/GenBank/DDBJ databases">
        <title>The Genome Sequence of Cladophialophora bantiana CBS 173.52.</title>
        <authorList>
            <consortium name="The Broad Institute Genomics Platform"/>
            <person name="Cuomo C."/>
            <person name="de Hoog S."/>
            <person name="Gorbushina A."/>
            <person name="Stielow B."/>
            <person name="Teixiera M."/>
            <person name="Abouelleil A."/>
            <person name="Chapman S.B."/>
            <person name="Priest M."/>
            <person name="Young S.K."/>
            <person name="Wortman J."/>
            <person name="Nusbaum C."/>
            <person name="Birren B."/>
        </authorList>
    </citation>
    <scope>NUCLEOTIDE SEQUENCE [LARGE SCALE GENOMIC DNA]</scope>
    <source>
        <strain evidence="6">CBS 173.52</strain>
    </source>
</reference>
<feature type="compositionally biased region" description="Acidic residues" evidence="5">
    <location>
        <begin position="722"/>
        <end position="735"/>
    </location>
</feature>
<dbReference type="RefSeq" id="XP_016614894.1">
    <property type="nucleotide sequence ID" value="XM_016769048.1"/>
</dbReference>
<protein>
    <recommendedName>
        <fullName evidence="1">1-alkyl-2-acetylglycerophosphocholine esterase</fullName>
        <ecNumber evidence="1">3.1.1.47</ecNumber>
    </recommendedName>
</protein>
<organism evidence="6 7">
    <name type="scientific">Cladophialophora bantiana (strain ATCC 10958 / CBS 173.52 / CDC B-1940 / NIH 8579)</name>
    <name type="common">Xylohypha bantiana</name>
    <dbReference type="NCBI Taxonomy" id="1442370"/>
    <lineage>
        <taxon>Eukaryota</taxon>
        <taxon>Fungi</taxon>
        <taxon>Dikarya</taxon>
        <taxon>Ascomycota</taxon>
        <taxon>Pezizomycotina</taxon>
        <taxon>Eurotiomycetes</taxon>
        <taxon>Chaetothyriomycetidae</taxon>
        <taxon>Chaetothyriales</taxon>
        <taxon>Herpotrichiellaceae</taxon>
        <taxon>Cladophialophora</taxon>
    </lineage>
</organism>
<accession>A0A0D2HBB9</accession>
<dbReference type="GO" id="GO:0016042">
    <property type="term" value="P:lipid catabolic process"/>
    <property type="evidence" value="ECO:0007669"/>
    <property type="project" value="UniProtKB-KW"/>
</dbReference>
<keyword evidence="3" id="KW-0442">Lipid degradation</keyword>
<dbReference type="Gene3D" id="3.40.50.1820">
    <property type="entry name" value="alpha/beta hydrolase"/>
    <property type="match status" value="1"/>
</dbReference>
<keyword evidence="2" id="KW-0378">Hydrolase</keyword>
<evidence type="ECO:0000256" key="5">
    <source>
        <dbReference type="SAM" id="MobiDB-lite"/>
    </source>
</evidence>
<dbReference type="Pfam" id="PF03403">
    <property type="entry name" value="PAF-AH_p_II"/>
    <property type="match status" value="1"/>
</dbReference>
<dbReference type="SUPFAM" id="SSF53474">
    <property type="entry name" value="alpha/beta-Hydrolases"/>
    <property type="match status" value="1"/>
</dbReference>
<proteinExistence type="predicted"/>
<feature type="compositionally biased region" description="Basic and acidic residues" evidence="5">
    <location>
        <begin position="419"/>
        <end position="432"/>
    </location>
</feature>
<feature type="compositionally biased region" description="Acidic residues" evidence="5">
    <location>
        <begin position="520"/>
        <end position="532"/>
    </location>
</feature>
<keyword evidence="4" id="KW-0443">Lipid metabolism</keyword>
<evidence type="ECO:0000256" key="1">
    <source>
        <dbReference type="ARBA" id="ARBA00013201"/>
    </source>
</evidence>
<evidence type="ECO:0000256" key="2">
    <source>
        <dbReference type="ARBA" id="ARBA00022801"/>
    </source>
</evidence>
<evidence type="ECO:0000313" key="7">
    <source>
        <dbReference type="Proteomes" id="UP000053789"/>
    </source>
</evidence>
<name>A0A0D2HBB9_CLAB1</name>
<dbReference type="Proteomes" id="UP000053789">
    <property type="component" value="Unassembled WGS sequence"/>
</dbReference>
<feature type="region of interest" description="Disordered" evidence="5">
    <location>
        <begin position="707"/>
        <end position="738"/>
    </location>
</feature>
<feature type="region of interest" description="Disordered" evidence="5">
    <location>
        <begin position="385"/>
        <end position="437"/>
    </location>
</feature>
<feature type="region of interest" description="Disordered" evidence="5">
    <location>
        <begin position="491"/>
        <end position="589"/>
    </location>
</feature>
<dbReference type="HOGENOM" id="CLU_024458_0_0_1"/>